<feature type="chain" id="PRO_5004724123" description="Haem-binding uptake Tiki superfamily ChaN domain-containing protein" evidence="2">
    <location>
        <begin position="21"/>
        <end position="272"/>
    </location>
</feature>
<reference evidence="3 4" key="1">
    <citation type="journal article" date="2014" name="Nature">
        <title>Sequential evolution of bacterial morphology by co-option of a developmental regulator.</title>
        <authorList>
            <person name="Jiang C."/>
            <person name="Brown P.J."/>
            <person name="Ducret A."/>
            <person name="Brun Y.V."/>
        </authorList>
    </citation>
    <scope>NUCLEOTIDE SEQUENCE [LARGE SCALE GENOMIC DNA]</scope>
    <source>
        <strain evidence="3 4">DSM 16100</strain>
    </source>
</reference>
<proteinExistence type="predicted"/>
<evidence type="ECO:0000256" key="1">
    <source>
        <dbReference type="SAM" id="MobiDB-lite"/>
    </source>
</evidence>
<evidence type="ECO:0000256" key="2">
    <source>
        <dbReference type="SAM" id="SignalP"/>
    </source>
</evidence>
<keyword evidence="4" id="KW-1185">Reference proteome</keyword>
<accession>V4PSX7</accession>
<evidence type="ECO:0000313" key="4">
    <source>
        <dbReference type="Proteomes" id="UP000017837"/>
    </source>
</evidence>
<dbReference type="EMBL" id="AWGB01000023">
    <property type="protein sequence ID" value="ESQ90474.1"/>
    <property type="molecule type" value="Genomic_DNA"/>
</dbReference>
<name>V4PSX7_9CAUL</name>
<comment type="caution">
    <text evidence="3">The sequence shown here is derived from an EMBL/GenBank/DDBJ whole genome shotgun (WGS) entry which is preliminary data.</text>
</comment>
<gene>
    <name evidence="3" type="ORF">ABENE_12185</name>
</gene>
<evidence type="ECO:0000313" key="3">
    <source>
        <dbReference type="EMBL" id="ESQ90474.1"/>
    </source>
</evidence>
<feature type="region of interest" description="Disordered" evidence="1">
    <location>
        <begin position="252"/>
        <end position="272"/>
    </location>
</feature>
<dbReference type="PATRIC" id="fig|1121022.4.peg.2471"/>
<dbReference type="Proteomes" id="UP000017837">
    <property type="component" value="Unassembled WGS sequence"/>
</dbReference>
<sequence>MLSALMLLVLLSGAASSASAAKEGKSPVSAQDCSPLPRELLAGRGIYVGELHGTQEMPKVLACFVKQAVVQIEGPVVVSLELPPETSPAWALEWAHPSDGRTSQAMVDLINWLRTLRDKSGRVTIDYQLGCRFDGVPADPDAFGNKCMGESITASMAKGFVIAYSGTSHAARLETPTKRAAAFLPDSIKTVEIIVSNGGSAWGTYNNSAPGPSPILGRQDLSGMNGIIPGQDPGFEYAYVIKDITASYPADTAPSVAQSKTASKPVRKKTSH</sequence>
<evidence type="ECO:0008006" key="5">
    <source>
        <dbReference type="Google" id="ProtNLM"/>
    </source>
</evidence>
<feature type="signal peptide" evidence="2">
    <location>
        <begin position="1"/>
        <end position="20"/>
    </location>
</feature>
<organism evidence="3 4">
    <name type="scientific">Asticcacaulis benevestitus DSM 16100 = ATCC BAA-896</name>
    <dbReference type="NCBI Taxonomy" id="1121022"/>
    <lineage>
        <taxon>Bacteria</taxon>
        <taxon>Pseudomonadati</taxon>
        <taxon>Pseudomonadota</taxon>
        <taxon>Alphaproteobacteria</taxon>
        <taxon>Caulobacterales</taxon>
        <taxon>Caulobacteraceae</taxon>
        <taxon>Asticcacaulis</taxon>
    </lineage>
</organism>
<dbReference type="AlphaFoldDB" id="V4PSX7"/>
<protein>
    <recommendedName>
        <fullName evidence="5">Haem-binding uptake Tiki superfamily ChaN domain-containing protein</fullName>
    </recommendedName>
</protein>
<keyword evidence="2" id="KW-0732">Signal</keyword>